<evidence type="ECO:0000259" key="7">
    <source>
        <dbReference type="PROSITE" id="PS50119"/>
    </source>
</evidence>
<name>A0A4D9DHR2_9SAUR</name>
<dbReference type="Gene3D" id="3.30.40.10">
    <property type="entry name" value="Zinc/RING finger domain, C3HC4 (zinc finger)"/>
    <property type="match status" value="1"/>
</dbReference>
<evidence type="ECO:0000256" key="4">
    <source>
        <dbReference type="PROSITE-ProRule" id="PRU00024"/>
    </source>
</evidence>
<dbReference type="InterPro" id="IPR017907">
    <property type="entry name" value="Znf_RING_CS"/>
</dbReference>
<proteinExistence type="predicted"/>
<dbReference type="InterPro" id="IPR050143">
    <property type="entry name" value="TRIM/RBCC"/>
</dbReference>
<organism evidence="8 9">
    <name type="scientific">Platysternon megacephalum</name>
    <name type="common">big-headed turtle</name>
    <dbReference type="NCBI Taxonomy" id="55544"/>
    <lineage>
        <taxon>Eukaryota</taxon>
        <taxon>Metazoa</taxon>
        <taxon>Chordata</taxon>
        <taxon>Craniata</taxon>
        <taxon>Vertebrata</taxon>
        <taxon>Euteleostomi</taxon>
        <taxon>Archelosauria</taxon>
        <taxon>Testudinata</taxon>
        <taxon>Testudines</taxon>
        <taxon>Cryptodira</taxon>
        <taxon>Durocryptodira</taxon>
        <taxon>Testudinoidea</taxon>
        <taxon>Platysternidae</taxon>
        <taxon>Platysternon</taxon>
    </lineage>
</organism>
<evidence type="ECO:0000256" key="2">
    <source>
        <dbReference type="ARBA" id="ARBA00022771"/>
    </source>
</evidence>
<dbReference type="OrthoDB" id="9049620at2759"/>
<dbReference type="PROSITE" id="PS50119">
    <property type="entry name" value="ZF_BBOX"/>
    <property type="match status" value="1"/>
</dbReference>
<dbReference type="InterPro" id="IPR013083">
    <property type="entry name" value="Znf_RING/FYVE/PHD"/>
</dbReference>
<feature type="coiled-coil region" evidence="5">
    <location>
        <begin position="132"/>
        <end position="159"/>
    </location>
</feature>
<evidence type="ECO:0000256" key="5">
    <source>
        <dbReference type="SAM" id="Coils"/>
    </source>
</evidence>
<dbReference type="PANTHER" id="PTHR24103">
    <property type="entry name" value="E3 UBIQUITIN-PROTEIN LIGASE TRIM"/>
    <property type="match status" value="1"/>
</dbReference>
<keyword evidence="1" id="KW-0479">Metal-binding</keyword>
<evidence type="ECO:0000313" key="9">
    <source>
        <dbReference type="Proteomes" id="UP000297703"/>
    </source>
</evidence>
<feature type="domain" description="B box-type" evidence="7">
    <location>
        <begin position="90"/>
        <end position="131"/>
    </location>
</feature>
<dbReference type="Pfam" id="PF15227">
    <property type="entry name" value="zf-C3HC4_4"/>
    <property type="match status" value="1"/>
</dbReference>
<dbReference type="CDD" id="cd16594">
    <property type="entry name" value="RING-HC_TRIM7-like_C-IV"/>
    <property type="match status" value="1"/>
</dbReference>
<comment type="caution">
    <text evidence="8">The sequence shown here is derived from an EMBL/GenBank/DDBJ whole genome shotgun (WGS) entry which is preliminary data.</text>
</comment>
<dbReference type="Pfam" id="PF00643">
    <property type="entry name" value="zf-B_box"/>
    <property type="match status" value="1"/>
</dbReference>
<evidence type="ECO:0000313" key="8">
    <source>
        <dbReference type="EMBL" id="TFJ95981.1"/>
    </source>
</evidence>
<dbReference type="CDD" id="cd19762">
    <property type="entry name" value="Bbox2_TRIM7-like"/>
    <property type="match status" value="1"/>
</dbReference>
<dbReference type="SUPFAM" id="SSF57850">
    <property type="entry name" value="RING/U-box"/>
    <property type="match status" value="1"/>
</dbReference>
<evidence type="ECO:0000256" key="1">
    <source>
        <dbReference type="ARBA" id="ARBA00022723"/>
    </source>
</evidence>
<dbReference type="STRING" id="55544.A0A4D9DHR2"/>
<dbReference type="AlphaFoldDB" id="A0A4D9DHR2"/>
<dbReference type="SMART" id="SM00184">
    <property type="entry name" value="RING"/>
    <property type="match status" value="1"/>
</dbReference>
<keyword evidence="2 4" id="KW-0863">Zinc-finger</keyword>
<feature type="coiled-coil region" evidence="5">
    <location>
        <begin position="189"/>
        <end position="241"/>
    </location>
</feature>
<dbReference type="Proteomes" id="UP000297703">
    <property type="component" value="Unassembled WGS sequence"/>
</dbReference>
<dbReference type="PROSITE" id="PS00518">
    <property type="entry name" value="ZF_RING_1"/>
    <property type="match status" value="1"/>
</dbReference>
<reference evidence="8 9" key="2">
    <citation type="submission" date="2019-04" db="EMBL/GenBank/DDBJ databases">
        <title>The genome sequence of big-headed turtle.</title>
        <authorList>
            <person name="Gong S."/>
        </authorList>
    </citation>
    <scope>NUCLEOTIDE SEQUENCE [LARGE SCALE GENOMIC DNA]</scope>
    <source>
        <strain evidence="8">DO16091913</strain>
        <tissue evidence="8">Muscle</tissue>
    </source>
</reference>
<dbReference type="InterPro" id="IPR001841">
    <property type="entry name" value="Znf_RING"/>
</dbReference>
<protein>
    <submittedName>
        <fullName evidence="8">Deoxyribose-phosphate aldolase 2</fullName>
    </submittedName>
</protein>
<dbReference type="InterPro" id="IPR000315">
    <property type="entry name" value="Znf_B-box"/>
</dbReference>
<evidence type="ECO:0000259" key="6">
    <source>
        <dbReference type="PROSITE" id="PS50089"/>
    </source>
</evidence>
<keyword evidence="3" id="KW-0862">Zinc</keyword>
<feature type="domain" description="RING-type" evidence="6">
    <location>
        <begin position="16"/>
        <end position="56"/>
    </location>
</feature>
<sequence>MATESPARRLQAEAGCPICREYFKDPVIIDCGHSFCRACISQGWEGSDTDVSCPQCGETAQQRNLTPNRQLADVLAIVQQLSLQVIEDAGGERVCGKHQEPVKLFCEEDQTPICVVCDASRAHAAHTVVPIQEAAQEYKEKFQAHLETLKEEKEKLKGFKVTGEGTSQQHRIQTENERRKIVSEFQQLKTFLEEEERLLLAQLKKLDEEIVKLQNDNDTQLSEEISRLSELIRELEGKRQKPASELLQDVRSTLSSCEMGKFQQPVEISPELAERRSDFSQTIFALRETLRKFKVFLTPPPPTPFAPPDWLLDLDLRSIRYKSIEKSNPKVYLRLTNKPGY</sequence>
<keyword evidence="9" id="KW-1185">Reference proteome</keyword>
<keyword evidence="5" id="KW-0175">Coiled coil</keyword>
<dbReference type="SUPFAM" id="SSF57845">
    <property type="entry name" value="B-box zinc-binding domain"/>
    <property type="match status" value="1"/>
</dbReference>
<evidence type="ECO:0000256" key="3">
    <source>
        <dbReference type="ARBA" id="ARBA00022833"/>
    </source>
</evidence>
<dbReference type="Gene3D" id="3.30.160.60">
    <property type="entry name" value="Classic Zinc Finger"/>
    <property type="match status" value="1"/>
</dbReference>
<reference evidence="8 9" key="1">
    <citation type="submission" date="2019-04" db="EMBL/GenBank/DDBJ databases">
        <title>Draft genome of the big-headed turtle Platysternon megacephalum.</title>
        <authorList>
            <person name="Gong S."/>
        </authorList>
    </citation>
    <scope>NUCLEOTIDE SEQUENCE [LARGE SCALE GENOMIC DNA]</scope>
    <source>
        <strain evidence="8">DO16091913</strain>
        <tissue evidence="8">Muscle</tissue>
    </source>
</reference>
<dbReference type="SMART" id="SM00336">
    <property type="entry name" value="BBOX"/>
    <property type="match status" value="1"/>
</dbReference>
<dbReference type="GO" id="GO:0008270">
    <property type="term" value="F:zinc ion binding"/>
    <property type="evidence" value="ECO:0007669"/>
    <property type="project" value="UniProtKB-KW"/>
</dbReference>
<gene>
    <name evidence="8" type="ORF">DR999_PMT22275</name>
</gene>
<dbReference type="EMBL" id="QXTE01000905">
    <property type="protein sequence ID" value="TFJ95981.1"/>
    <property type="molecule type" value="Genomic_DNA"/>
</dbReference>
<accession>A0A4D9DHR2</accession>
<dbReference type="PROSITE" id="PS50089">
    <property type="entry name" value="ZF_RING_2"/>
    <property type="match status" value="1"/>
</dbReference>